<dbReference type="PANTHER" id="PTHR46354">
    <property type="entry name" value="DOG1 DOMAIN-CONTAINING PROTEIN"/>
    <property type="match status" value="1"/>
</dbReference>
<dbReference type="GO" id="GO:0006351">
    <property type="term" value="P:DNA-templated transcription"/>
    <property type="evidence" value="ECO:0007669"/>
    <property type="project" value="InterPro"/>
</dbReference>
<dbReference type="OrthoDB" id="606763at2759"/>
<dbReference type="AlphaFoldDB" id="A0A833QNI6"/>
<name>A0A833QNI6_9POAL</name>
<comment type="caution">
    <text evidence="2">The sequence shown here is derived from an EMBL/GenBank/DDBJ whole genome shotgun (WGS) entry which is preliminary data.</text>
</comment>
<sequence length="227" mass="26371">MPSPRLDTTSPPSSLPHTLPSMEAFYSRCLIEEERLLNDLLSVPQDRPDLQIPLISRMLSQWAEYYNRKSQLAERDIFQVFSPYWLTPVEQTYLWLGGLKPDIIFHFVPPGLSNDQRRDMEQLKMQMVQRQTELEERMRHVEEAMTVLMTLAAVHGHVRNGEARGEAALRVADLMRVVFYDADTLRRHVVTRTIQIQSTAQTVLFLVSAVNFHLRLRQYGLHGSVRD</sequence>
<dbReference type="EMBL" id="SWLB01000024">
    <property type="protein sequence ID" value="KAF3322718.1"/>
    <property type="molecule type" value="Genomic_DNA"/>
</dbReference>
<dbReference type="InterPro" id="IPR051886">
    <property type="entry name" value="Seed_Dev/Stress_Resp_Reg"/>
</dbReference>
<evidence type="ECO:0000259" key="1">
    <source>
        <dbReference type="PROSITE" id="PS51806"/>
    </source>
</evidence>
<dbReference type="Proteomes" id="UP000623129">
    <property type="component" value="Unassembled WGS sequence"/>
</dbReference>
<dbReference type="InterPro" id="IPR025422">
    <property type="entry name" value="TGA_domain"/>
</dbReference>
<dbReference type="PANTHER" id="PTHR46354:SF25">
    <property type="entry name" value="OS01G0306400 PROTEIN"/>
    <property type="match status" value="1"/>
</dbReference>
<dbReference type="Pfam" id="PF14144">
    <property type="entry name" value="DOG1"/>
    <property type="match status" value="1"/>
</dbReference>
<keyword evidence="3" id="KW-1185">Reference proteome</keyword>
<accession>A0A833QNI6</accession>
<proteinExistence type="predicted"/>
<evidence type="ECO:0000313" key="2">
    <source>
        <dbReference type="EMBL" id="KAF3322718.1"/>
    </source>
</evidence>
<organism evidence="2 3">
    <name type="scientific">Carex littledalei</name>
    <dbReference type="NCBI Taxonomy" id="544730"/>
    <lineage>
        <taxon>Eukaryota</taxon>
        <taxon>Viridiplantae</taxon>
        <taxon>Streptophyta</taxon>
        <taxon>Embryophyta</taxon>
        <taxon>Tracheophyta</taxon>
        <taxon>Spermatophyta</taxon>
        <taxon>Magnoliopsida</taxon>
        <taxon>Liliopsida</taxon>
        <taxon>Poales</taxon>
        <taxon>Cyperaceae</taxon>
        <taxon>Cyperoideae</taxon>
        <taxon>Cariceae</taxon>
        <taxon>Carex</taxon>
        <taxon>Carex subgen. Euthyceras</taxon>
    </lineage>
</organism>
<protein>
    <submittedName>
        <fullName evidence="2">Transcription factor HBP-1b(C38)-like protein</fullName>
    </submittedName>
</protein>
<feature type="domain" description="DOG1" evidence="1">
    <location>
        <begin position="19"/>
        <end position="226"/>
    </location>
</feature>
<reference evidence="2" key="1">
    <citation type="submission" date="2020-01" db="EMBL/GenBank/DDBJ databases">
        <title>Genome sequence of Kobresia littledalei, the first chromosome-level genome in the family Cyperaceae.</title>
        <authorList>
            <person name="Qu G."/>
        </authorList>
    </citation>
    <scope>NUCLEOTIDE SEQUENCE</scope>
    <source>
        <strain evidence="2">C.B.Clarke</strain>
        <tissue evidence="2">Leaf</tissue>
    </source>
</reference>
<dbReference type="GO" id="GO:0043565">
    <property type="term" value="F:sequence-specific DNA binding"/>
    <property type="evidence" value="ECO:0007669"/>
    <property type="project" value="InterPro"/>
</dbReference>
<gene>
    <name evidence="2" type="ORF">FCM35_KLT12707</name>
</gene>
<evidence type="ECO:0000313" key="3">
    <source>
        <dbReference type="Proteomes" id="UP000623129"/>
    </source>
</evidence>
<dbReference type="PROSITE" id="PS51806">
    <property type="entry name" value="DOG1"/>
    <property type="match status" value="1"/>
</dbReference>